<keyword evidence="2" id="KW-0808">Transferase</keyword>
<dbReference type="GO" id="GO:0043709">
    <property type="term" value="P:cell adhesion involved in single-species biofilm formation"/>
    <property type="evidence" value="ECO:0007669"/>
    <property type="project" value="TreeGrafter"/>
</dbReference>
<dbReference type="GO" id="GO:1902201">
    <property type="term" value="P:negative regulation of bacterial-type flagellum-dependent cell motility"/>
    <property type="evidence" value="ECO:0007669"/>
    <property type="project" value="TreeGrafter"/>
</dbReference>
<dbReference type="GO" id="GO:0005886">
    <property type="term" value="C:plasma membrane"/>
    <property type="evidence" value="ECO:0007669"/>
    <property type="project" value="TreeGrafter"/>
</dbReference>
<dbReference type="RefSeq" id="WP_282839745.1">
    <property type="nucleotide sequence ID" value="NZ_JASCXW010000024.1"/>
</dbReference>
<dbReference type="CDD" id="cd01949">
    <property type="entry name" value="GGDEF"/>
    <property type="match status" value="1"/>
</dbReference>
<dbReference type="SMART" id="SM00267">
    <property type="entry name" value="GGDEF"/>
    <property type="match status" value="1"/>
</dbReference>
<dbReference type="Pfam" id="PF00990">
    <property type="entry name" value="GGDEF"/>
    <property type="match status" value="1"/>
</dbReference>
<dbReference type="PANTHER" id="PTHR45138:SF9">
    <property type="entry name" value="DIGUANYLATE CYCLASE DGCM-RELATED"/>
    <property type="match status" value="1"/>
</dbReference>
<dbReference type="AlphaFoldDB" id="A0AAW6U9G3"/>
<protein>
    <submittedName>
        <fullName evidence="2">GGDEF domain-containing protein</fullName>
        <ecNumber evidence="2">2.7.7.65</ecNumber>
    </submittedName>
</protein>
<organism evidence="2 3">
    <name type="scientific">Peloplasma aerotolerans</name>
    <dbReference type="NCBI Taxonomy" id="3044389"/>
    <lineage>
        <taxon>Bacteria</taxon>
        <taxon>Bacillati</taxon>
        <taxon>Mycoplasmatota</taxon>
        <taxon>Mollicutes</taxon>
        <taxon>Acholeplasmatales</taxon>
        <taxon>Acholeplasmataceae</taxon>
        <taxon>Peloplasma</taxon>
    </lineage>
</organism>
<dbReference type="Gene3D" id="3.30.70.270">
    <property type="match status" value="1"/>
</dbReference>
<dbReference type="NCBIfam" id="TIGR00254">
    <property type="entry name" value="GGDEF"/>
    <property type="match status" value="1"/>
</dbReference>
<evidence type="ECO:0000313" key="3">
    <source>
        <dbReference type="Proteomes" id="UP001431532"/>
    </source>
</evidence>
<dbReference type="EMBL" id="JASCXW010000024">
    <property type="protein sequence ID" value="MDI6453314.1"/>
    <property type="molecule type" value="Genomic_DNA"/>
</dbReference>
<comment type="caution">
    <text evidence="2">The sequence shown here is derived from an EMBL/GenBank/DDBJ whole genome shotgun (WGS) entry which is preliminary data.</text>
</comment>
<dbReference type="InterPro" id="IPR029787">
    <property type="entry name" value="Nucleotide_cyclase"/>
</dbReference>
<dbReference type="GO" id="GO:0052621">
    <property type="term" value="F:diguanylate cyclase activity"/>
    <property type="evidence" value="ECO:0007669"/>
    <property type="project" value="UniProtKB-EC"/>
</dbReference>
<dbReference type="Proteomes" id="UP001431532">
    <property type="component" value="Unassembled WGS sequence"/>
</dbReference>
<gene>
    <name evidence="2" type="ORF">QJ521_07040</name>
</gene>
<sequence length="306" mass="35868">MKNKYFESSSQELKDRYNLDIYTDILLGREDRVLLYADISEMENLEFFVISGSLEIFNYENHPSIFLKQLLESIDYSCKYAEIGGKKEYFDYISSELSDFTRIVDVTFPVLVKAQRFWIRLTTFPSVKNPSVIAIYMNDVTDTMILIEENYEKAHRDSLTKLLNKYTLDYHYGLRYQRENFHAIYMDIDNLKKVNDVDGHAVGNAYIKAFADILLAYETEYDRFYRIGGDEFVGLFFRPENEVKQMAEEILRKTNLIQVPHSKKSITVSIGITQATIKDDVIRKADDLLYKVKKSGKNAYLYEIET</sequence>
<dbReference type="InterPro" id="IPR043128">
    <property type="entry name" value="Rev_trsase/Diguanyl_cyclase"/>
</dbReference>
<proteinExistence type="predicted"/>
<name>A0AAW6U9G3_9MOLU</name>
<accession>A0AAW6U9G3</accession>
<dbReference type="InterPro" id="IPR050469">
    <property type="entry name" value="Diguanylate_Cyclase"/>
</dbReference>
<evidence type="ECO:0000259" key="1">
    <source>
        <dbReference type="PROSITE" id="PS50887"/>
    </source>
</evidence>
<dbReference type="PROSITE" id="PS50887">
    <property type="entry name" value="GGDEF"/>
    <property type="match status" value="1"/>
</dbReference>
<dbReference type="SUPFAM" id="SSF55073">
    <property type="entry name" value="Nucleotide cyclase"/>
    <property type="match status" value="1"/>
</dbReference>
<dbReference type="EC" id="2.7.7.65" evidence="2"/>
<evidence type="ECO:0000313" key="2">
    <source>
        <dbReference type="EMBL" id="MDI6453314.1"/>
    </source>
</evidence>
<keyword evidence="2" id="KW-0548">Nucleotidyltransferase</keyword>
<feature type="domain" description="GGDEF" evidence="1">
    <location>
        <begin position="179"/>
        <end position="305"/>
    </location>
</feature>
<dbReference type="InterPro" id="IPR000160">
    <property type="entry name" value="GGDEF_dom"/>
</dbReference>
<keyword evidence="3" id="KW-1185">Reference proteome</keyword>
<reference evidence="2" key="1">
    <citation type="submission" date="2023-05" db="EMBL/GenBank/DDBJ databases">
        <title>Mariniplasma microaerophilum sp. nov., a novel anaerobic mollicute isolated from terrestrial mud volcano, Taman Peninsula, Russia.</title>
        <authorList>
            <person name="Khomyakova M.A."/>
            <person name="Merkel A.Y."/>
            <person name="Slobodkin A.I."/>
        </authorList>
    </citation>
    <scope>NUCLEOTIDE SEQUENCE</scope>
    <source>
        <strain evidence="2">M4Ah</strain>
    </source>
</reference>
<dbReference type="PANTHER" id="PTHR45138">
    <property type="entry name" value="REGULATORY COMPONENTS OF SENSORY TRANSDUCTION SYSTEM"/>
    <property type="match status" value="1"/>
</dbReference>